<feature type="transmembrane region" description="Helical" evidence="1">
    <location>
        <begin position="34"/>
        <end position="55"/>
    </location>
</feature>
<dbReference type="AlphaFoldDB" id="A0A4U5M291"/>
<accession>A0A4U5M291</accession>
<gene>
    <name evidence="2" type="ORF">L596_026725</name>
</gene>
<reference evidence="2 3" key="1">
    <citation type="journal article" date="2015" name="Genome Biol.">
        <title>Comparative genomics of Steinernema reveals deeply conserved gene regulatory networks.</title>
        <authorList>
            <person name="Dillman A.R."/>
            <person name="Macchietto M."/>
            <person name="Porter C.F."/>
            <person name="Rogers A."/>
            <person name="Williams B."/>
            <person name="Antoshechkin I."/>
            <person name="Lee M.M."/>
            <person name="Goodwin Z."/>
            <person name="Lu X."/>
            <person name="Lewis E.E."/>
            <person name="Goodrich-Blair H."/>
            <person name="Stock S.P."/>
            <person name="Adams B.J."/>
            <person name="Sternberg P.W."/>
            <person name="Mortazavi A."/>
        </authorList>
    </citation>
    <scope>NUCLEOTIDE SEQUENCE [LARGE SCALE GENOMIC DNA]</scope>
    <source>
        <strain evidence="2 3">ALL</strain>
    </source>
</reference>
<proteinExistence type="predicted"/>
<feature type="transmembrane region" description="Helical" evidence="1">
    <location>
        <begin position="195"/>
        <end position="214"/>
    </location>
</feature>
<organism evidence="2 3">
    <name type="scientific">Steinernema carpocapsae</name>
    <name type="common">Entomopathogenic nematode</name>
    <dbReference type="NCBI Taxonomy" id="34508"/>
    <lineage>
        <taxon>Eukaryota</taxon>
        <taxon>Metazoa</taxon>
        <taxon>Ecdysozoa</taxon>
        <taxon>Nematoda</taxon>
        <taxon>Chromadorea</taxon>
        <taxon>Rhabditida</taxon>
        <taxon>Tylenchina</taxon>
        <taxon>Panagrolaimomorpha</taxon>
        <taxon>Strongyloidoidea</taxon>
        <taxon>Steinernematidae</taxon>
        <taxon>Steinernema</taxon>
    </lineage>
</organism>
<evidence type="ECO:0000313" key="2">
    <source>
        <dbReference type="EMBL" id="TKR62810.1"/>
    </source>
</evidence>
<dbReference type="Proteomes" id="UP000298663">
    <property type="component" value="Unassembled WGS sequence"/>
</dbReference>
<evidence type="ECO:0008006" key="4">
    <source>
        <dbReference type="Google" id="ProtNLM"/>
    </source>
</evidence>
<evidence type="ECO:0000256" key="1">
    <source>
        <dbReference type="SAM" id="Phobius"/>
    </source>
</evidence>
<name>A0A4U5M291_STECR</name>
<dbReference type="OrthoDB" id="5829915at2759"/>
<dbReference type="Pfam" id="PF10321">
    <property type="entry name" value="7TM_GPCR_Srt"/>
    <property type="match status" value="1"/>
</dbReference>
<keyword evidence="1" id="KW-0472">Membrane</keyword>
<evidence type="ECO:0000313" key="3">
    <source>
        <dbReference type="Proteomes" id="UP000298663"/>
    </source>
</evidence>
<feature type="transmembrane region" description="Helical" evidence="1">
    <location>
        <begin position="116"/>
        <end position="141"/>
    </location>
</feature>
<dbReference type="Gene3D" id="1.20.1070.10">
    <property type="entry name" value="Rhodopsin 7-helix transmembrane proteins"/>
    <property type="match status" value="1"/>
</dbReference>
<dbReference type="SUPFAM" id="SSF81321">
    <property type="entry name" value="Family A G protein-coupled receptor-like"/>
    <property type="match status" value="1"/>
</dbReference>
<feature type="transmembrane region" description="Helical" evidence="1">
    <location>
        <begin position="76"/>
        <end position="96"/>
    </location>
</feature>
<keyword evidence="1" id="KW-1133">Transmembrane helix</keyword>
<feature type="transmembrane region" description="Helical" evidence="1">
    <location>
        <begin position="162"/>
        <end position="183"/>
    </location>
</feature>
<dbReference type="EMBL" id="AZBU02000010">
    <property type="protein sequence ID" value="TKR62810.1"/>
    <property type="molecule type" value="Genomic_DNA"/>
</dbReference>
<keyword evidence="3" id="KW-1185">Reference proteome</keyword>
<protein>
    <recommendedName>
        <fullName evidence="4">7TM GPCR serpentine receptor class x (Srx) domain-containing protein</fullName>
    </recommendedName>
</protein>
<comment type="caution">
    <text evidence="2">The sequence shown here is derived from an EMBL/GenBank/DDBJ whole genome shotgun (WGS) entry which is preliminary data.</text>
</comment>
<reference evidence="2 3" key="2">
    <citation type="journal article" date="2019" name="G3 (Bethesda)">
        <title>Hybrid Assembly of the Genome of the Entomopathogenic Nematode Steinernema carpocapsae Identifies the X-Chromosome.</title>
        <authorList>
            <person name="Serra L."/>
            <person name="Macchietto M."/>
            <person name="Macias-Munoz A."/>
            <person name="McGill C.J."/>
            <person name="Rodriguez I.M."/>
            <person name="Rodriguez B."/>
            <person name="Murad R."/>
            <person name="Mortazavi A."/>
        </authorList>
    </citation>
    <scope>NUCLEOTIDE SEQUENCE [LARGE SCALE GENOMIC DNA]</scope>
    <source>
        <strain evidence="2 3">ALL</strain>
    </source>
</reference>
<keyword evidence="1" id="KW-0812">Transmembrane</keyword>
<dbReference type="InterPro" id="IPR019425">
    <property type="entry name" value="7TM_GPCR_serpentine_rcpt_Srt"/>
</dbReference>
<sequence>MINIGIVQCCMGPGVFLLGLIQVLNQNPWNIATYVMRMFSSVLRMEACMSFVLALNRLKVICQLKYRSWIHNMLLAIIWLLGILNYCLLYTPWAAYNATPGVFSTHYDLTKPYSYLLQQTGSYFMMTSFVLTFIVYTVICVHLLKIRKSATIVSSAKQEQHILVYAVFRFVIDVTLAVIYNYGGLPPVPIVDFPIIVGNVLNNLLLPPALYLTLNRSLRKKFFSIKVTSNLNTVNAQSSNAVTKVFSVSQNGIVKND</sequence>